<organism evidence="2 3">
    <name type="scientific">Halobacteriovorax marinus (strain ATCC BAA-682 / DSM 15412 / SJ)</name>
    <name type="common">Bacteriovorax marinus</name>
    <dbReference type="NCBI Taxonomy" id="862908"/>
    <lineage>
        <taxon>Bacteria</taxon>
        <taxon>Pseudomonadati</taxon>
        <taxon>Bdellovibrionota</taxon>
        <taxon>Bacteriovoracia</taxon>
        <taxon>Bacteriovoracales</taxon>
        <taxon>Halobacteriovoraceae</taxon>
        <taxon>Halobacteriovorax</taxon>
    </lineage>
</organism>
<dbReference type="Pfam" id="PF00557">
    <property type="entry name" value="Peptidase_M24"/>
    <property type="match status" value="1"/>
</dbReference>
<dbReference type="HOGENOM" id="CLU_072757_0_0_7"/>
<dbReference type="eggNOG" id="COG0024">
    <property type="taxonomic scope" value="Bacteria"/>
</dbReference>
<dbReference type="KEGG" id="bmx:BMS_0017"/>
<sequence length="223" mass="25449">MAIESNIEGVSSSFDEELFLKCRTKTIEAVKLIATRIEVGMSEDDAHIVVDQVLNELGCEKKWHPSKFRIGRNTLKSFKEKSDLSIRLQEDDIFFIDIGPVFYGHEGDYGETFVVGNNEEFQKIKSASEEVFKVTAKEAEEKKLTGPALYDFAEAYTEKLGYKFNDMMKGHRLGDFPHAIFTRSSLADSEIVPNANLWVLEILITDKEQNFGAFFEDLIKFNH</sequence>
<evidence type="ECO:0000313" key="3">
    <source>
        <dbReference type="Proteomes" id="UP000008963"/>
    </source>
</evidence>
<name>E1X1P0_HALMS</name>
<dbReference type="OrthoDB" id="570664at2"/>
<dbReference type="AlphaFoldDB" id="E1X1P0"/>
<reference evidence="3" key="1">
    <citation type="journal article" date="2013" name="ISME J.">
        <title>A small predatory core genome in the divergent marine Bacteriovorax marinus SJ and the terrestrial Bdellovibrio bacteriovorus.</title>
        <authorList>
            <person name="Crossman L.C."/>
            <person name="Chen H."/>
            <person name="Cerdeno-Tarraga A.M."/>
            <person name="Brooks K."/>
            <person name="Quail M.A."/>
            <person name="Pineiro S.A."/>
            <person name="Hobley L."/>
            <person name="Sockett R.E."/>
            <person name="Bentley S.D."/>
            <person name="Parkhill J."/>
            <person name="Williams H.N."/>
            <person name="Stine O.C."/>
        </authorList>
    </citation>
    <scope>NUCLEOTIDE SEQUENCE [LARGE SCALE GENOMIC DNA]</scope>
    <source>
        <strain evidence="3">ATCC BAA-682 / DSM 15412 / SJ</strain>
    </source>
</reference>
<feature type="domain" description="Peptidase M24" evidence="1">
    <location>
        <begin position="26"/>
        <end position="219"/>
    </location>
</feature>
<accession>E1X1P0</accession>
<evidence type="ECO:0000313" key="2">
    <source>
        <dbReference type="EMBL" id="CBW24959.1"/>
    </source>
</evidence>
<dbReference type="Gene3D" id="3.90.230.10">
    <property type="entry name" value="Creatinase/methionine aminopeptidase superfamily"/>
    <property type="match status" value="1"/>
</dbReference>
<dbReference type="Proteomes" id="UP000008963">
    <property type="component" value="Chromosome"/>
</dbReference>
<dbReference type="PATRIC" id="fig|862908.3.peg.16"/>
<keyword evidence="2" id="KW-0031">Aminopeptidase</keyword>
<keyword evidence="2" id="KW-0645">Protease</keyword>
<proteinExistence type="predicted"/>
<dbReference type="InterPro" id="IPR036005">
    <property type="entry name" value="Creatinase/aminopeptidase-like"/>
</dbReference>
<dbReference type="STRING" id="862908.BMS_0017"/>
<keyword evidence="3" id="KW-1185">Reference proteome</keyword>
<dbReference type="RefSeq" id="WP_014242748.1">
    <property type="nucleotide sequence ID" value="NC_016620.1"/>
</dbReference>
<dbReference type="EMBL" id="FQ312005">
    <property type="protein sequence ID" value="CBW24959.1"/>
    <property type="molecule type" value="Genomic_DNA"/>
</dbReference>
<dbReference type="InterPro" id="IPR000994">
    <property type="entry name" value="Pept_M24"/>
</dbReference>
<keyword evidence="2" id="KW-0378">Hydrolase</keyword>
<protein>
    <submittedName>
        <fullName evidence="2">Aminopeptidase</fullName>
    </submittedName>
</protein>
<dbReference type="GO" id="GO:0004177">
    <property type="term" value="F:aminopeptidase activity"/>
    <property type="evidence" value="ECO:0007669"/>
    <property type="project" value="UniProtKB-KW"/>
</dbReference>
<gene>
    <name evidence="2" type="ordered locus">BMS_0017</name>
</gene>
<evidence type="ECO:0000259" key="1">
    <source>
        <dbReference type="Pfam" id="PF00557"/>
    </source>
</evidence>
<dbReference type="SUPFAM" id="SSF55920">
    <property type="entry name" value="Creatinase/aminopeptidase"/>
    <property type="match status" value="1"/>
</dbReference>